<dbReference type="PANTHER" id="PTHR35603">
    <property type="match status" value="1"/>
</dbReference>
<proteinExistence type="predicted"/>
<evidence type="ECO:0000256" key="1">
    <source>
        <dbReference type="ARBA" id="ARBA00004370"/>
    </source>
</evidence>
<dbReference type="AlphaFoldDB" id="A0A382B9M5"/>
<comment type="subcellular location">
    <subcellularLocation>
        <location evidence="1">Membrane</location>
    </subcellularLocation>
</comment>
<dbReference type="PANTHER" id="PTHR35603:SF2">
    <property type="entry name" value="OUTER MEMBRANE LIPOPROTEIN"/>
    <property type="match status" value="1"/>
</dbReference>
<sequence length="174" mass="18270">MKYIVTIIALTMSIFTTNVMASNATATINGTVLSSTAIMQDQVKNVPQESCTIVDVPIYGGGQATAGDAIAGAIIGGVIGNQIGKGKGNDAATIFGAIIGAKAAEENAKKNGTNIIGYKQVQQCSVTYVRVHQSVVVGYETTVELYEDMIHTFVTHRAFQVGQIVPVTMTLTLN</sequence>
<dbReference type="GO" id="GO:0019867">
    <property type="term" value="C:outer membrane"/>
    <property type="evidence" value="ECO:0007669"/>
    <property type="project" value="InterPro"/>
</dbReference>
<organism evidence="4">
    <name type="scientific">marine metagenome</name>
    <dbReference type="NCBI Taxonomy" id="408172"/>
    <lineage>
        <taxon>unclassified sequences</taxon>
        <taxon>metagenomes</taxon>
        <taxon>ecological metagenomes</taxon>
    </lineage>
</organism>
<name>A0A382B9M5_9ZZZZ</name>
<accession>A0A382B9M5</accession>
<evidence type="ECO:0000256" key="2">
    <source>
        <dbReference type="ARBA" id="ARBA00023136"/>
    </source>
</evidence>
<reference evidence="4" key="1">
    <citation type="submission" date="2018-05" db="EMBL/GenBank/DDBJ databases">
        <authorList>
            <person name="Lanie J.A."/>
            <person name="Ng W.-L."/>
            <person name="Kazmierczak K.M."/>
            <person name="Andrzejewski T.M."/>
            <person name="Davidsen T.M."/>
            <person name="Wayne K.J."/>
            <person name="Tettelin H."/>
            <person name="Glass J.I."/>
            <person name="Rusch D."/>
            <person name="Podicherti R."/>
            <person name="Tsui H.-C.T."/>
            <person name="Winkler M.E."/>
        </authorList>
    </citation>
    <scope>NUCLEOTIDE SEQUENCE</scope>
</reference>
<protein>
    <recommendedName>
        <fullName evidence="3">Glycine zipper 2TM domain-containing protein</fullName>
    </recommendedName>
</protein>
<dbReference type="EMBL" id="UINC01028758">
    <property type="protein sequence ID" value="SVB10314.1"/>
    <property type="molecule type" value="Genomic_DNA"/>
</dbReference>
<gene>
    <name evidence="4" type="ORF">METZ01_LOCUS163168</name>
</gene>
<evidence type="ECO:0000259" key="3">
    <source>
        <dbReference type="Pfam" id="PF05433"/>
    </source>
</evidence>
<evidence type="ECO:0000313" key="4">
    <source>
        <dbReference type="EMBL" id="SVB10314.1"/>
    </source>
</evidence>
<feature type="domain" description="Glycine zipper 2TM" evidence="3">
    <location>
        <begin position="68"/>
        <end position="102"/>
    </location>
</feature>
<keyword evidence="2" id="KW-0472">Membrane</keyword>
<dbReference type="InterPro" id="IPR008816">
    <property type="entry name" value="Gly_zipper_2TM_dom"/>
</dbReference>
<dbReference type="InterPro" id="IPR051407">
    <property type="entry name" value="Bact_OM_lipoprot/Surf_antigen"/>
</dbReference>
<dbReference type="Pfam" id="PF05433">
    <property type="entry name" value="Rick_17kDa_Anti"/>
    <property type="match status" value="1"/>
</dbReference>